<feature type="non-terminal residue" evidence="1">
    <location>
        <position position="376"/>
    </location>
</feature>
<comment type="caution">
    <text evidence="1">The sequence shown here is derived from an EMBL/GenBank/DDBJ whole genome shotgun (WGS) entry which is preliminary data.</text>
</comment>
<dbReference type="AlphaFoldDB" id="A0A9N9N5Q7"/>
<protein>
    <submittedName>
        <fullName evidence="1">12004_t:CDS:1</fullName>
    </submittedName>
</protein>
<reference evidence="1" key="1">
    <citation type="submission" date="2021-06" db="EMBL/GenBank/DDBJ databases">
        <authorList>
            <person name="Kallberg Y."/>
            <person name="Tangrot J."/>
            <person name="Rosling A."/>
        </authorList>
    </citation>
    <scope>NUCLEOTIDE SEQUENCE</scope>
    <source>
        <strain evidence="1">FL966</strain>
    </source>
</reference>
<keyword evidence="2" id="KW-1185">Reference proteome</keyword>
<dbReference type="Proteomes" id="UP000789759">
    <property type="component" value="Unassembled WGS sequence"/>
</dbReference>
<organism evidence="1 2">
    <name type="scientific">Cetraspora pellucida</name>
    <dbReference type="NCBI Taxonomy" id="1433469"/>
    <lineage>
        <taxon>Eukaryota</taxon>
        <taxon>Fungi</taxon>
        <taxon>Fungi incertae sedis</taxon>
        <taxon>Mucoromycota</taxon>
        <taxon>Glomeromycotina</taxon>
        <taxon>Glomeromycetes</taxon>
        <taxon>Diversisporales</taxon>
        <taxon>Gigasporaceae</taxon>
        <taxon>Cetraspora</taxon>
    </lineage>
</organism>
<dbReference type="OrthoDB" id="2421714at2759"/>
<sequence>MSKALSKWLRSGVIKQNIKDTLKSTIDALHTCCPQKVTREALYNSLRDILYNDKLFREESEIHIRVFNWFKEKNLSSSKQSVIFFSDEEQGSIIEHILNLVEKKLNKFLVNIIPFNVVETFASKQHPPINPDFSNADTQCMLNFIIENIKNFEKSVFYGQHKTNPAKIFNNCKKNVRNKIAHGIVVDENGRWGDHSLQHVTILACEVIICIGGDYKKAYAIKENLDNKIFQKWTVKTTTEVANNYCENQSRPIKRKYDPTDFCEMTRFVLEILKEVEETKEGTKQKIMKLALREDEYITEYQMLAFLHDDSLYKSITLHFHSQDLKCNSTKVKLDSEIKAEKLAERCVGISSRASHVQVDVGAQLTRRITMPLFNE</sequence>
<proteinExistence type="predicted"/>
<gene>
    <name evidence="1" type="ORF">CPELLU_LOCUS12001</name>
</gene>
<accession>A0A9N9N5Q7</accession>
<dbReference type="EMBL" id="CAJVQA010011156">
    <property type="protein sequence ID" value="CAG8704537.1"/>
    <property type="molecule type" value="Genomic_DNA"/>
</dbReference>
<evidence type="ECO:0000313" key="2">
    <source>
        <dbReference type="Proteomes" id="UP000789759"/>
    </source>
</evidence>
<name>A0A9N9N5Q7_9GLOM</name>
<evidence type="ECO:0000313" key="1">
    <source>
        <dbReference type="EMBL" id="CAG8704537.1"/>
    </source>
</evidence>